<gene>
    <name evidence="1" type="ORF">MNB_SM-4-210</name>
</gene>
<dbReference type="EMBL" id="FPHF01000095">
    <property type="protein sequence ID" value="SFV67315.1"/>
    <property type="molecule type" value="Genomic_DNA"/>
</dbReference>
<evidence type="ECO:0000313" key="1">
    <source>
        <dbReference type="EMBL" id="SFV67315.1"/>
    </source>
</evidence>
<name>A0A1W1CNK1_9ZZZZ</name>
<proteinExistence type="predicted"/>
<protein>
    <submittedName>
        <fullName evidence="1">Uncharacterized protein</fullName>
    </submittedName>
</protein>
<dbReference type="AlphaFoldDB" id="A0A1W1CNK1"/>
<reference evidence="1" key="1">
    <citation type="submission" date="2016-10" db="EMBL/GenBank/DDBJ databases">
        <authorList>
            <person name="de Groot N.N."/>
        </authorList>
    </citation>
    <scope>NUCLEOTIDE SEQUENCE</scope>
</reference>
<accession>A0A1W1CNK1</accession>
<sequence length="131" mass="15247">MNRTVFALQSPAGGFLDEELIKFNKKFDDWCVQFDNFEDANIIAQSLEDRESVNIVEITPLSYPQYFFYKLHGEIHATREVNGKIICIVEPFMSSSYRLAICDIKTRHVRITNTRYKNVLSVEGAFAHYEE</sequence>
<organism evidence="1">
    <name type="scientific">hydrothermal vent metagenome</name>
    <dbReference type="NCBI Taxonomy" id="652676"/>
    <lineage>
        <taxon>unclassified sequences</taxon>
        <taxon>metagenomes</taxon>
        <taxon>ecological metagenomes</taxon>
    </lineage>
</organism>